<evidence type="ECO:0000259" key="1">
    <source>
        <dbReference type="PROSITE" id="PS51462"/>
    </source>
</evidence>
<organism evidence="2 3">
    <name type="scientific">Allonocardiopsis opalescens</name>
    <dbReference type="NCBI Taxonomy" id="1144618"/>
    <lineage>
        <taxon>Bacteria</taxon>
        <taxon>Bacillati</taxon>
        <taxon>Actinomycetota</taxon>
        <taxon>Actinomycetes</taxon>
        <taxon>Streptosporangiales</taxon>
        <taxon>Allonocardiopsis</taxon>
    </lineage>
</organism>
<evidence type="ECO:0000313" key="3">
    <source>
        <dbReference type="Proteomes" id="UP000237846"/>
    </source>
</evidence>
<gene>
    <name evidence="2" type="ORF">CLV72_10541</name>
</gene>
<dbReference type="PROSITE" id="PS51462">
    <property type="entry name" value="NUDIX"/>
    <property type="match status" value="1"/>
</dbReference>
<dbReference type="Proteomes" id="UP000237846">
    <property type="component" value="Unassembled WGS sequence"/>
</dbReference>
<dbReference type="EMBL" id="PVZC01000005">
    <property type="protein sequence ID" value="PRX97691.1"/>
    <property type="molecule type" value="Genomic_DNA"/>
</dbReference>
<dbReference type="InterPro" id="IPR015797">
    <property type="entry name" value="NUDIX_hydrolase-like_dom_sf"/>
</dbReference>
<keyword evidence="3" id="KW-1185">Reference proteome</keyword>
<dbReference type="SUPFAM" id="SSF55811">
    <property type="entry name" value="Nudix"/>
    <property type="match status" value="1"/>
</dbReference>
<dbReference type="InterPro" id="IPR000086">
    <property type="entry name" value="NUDIX_hydrolase_dom"/>
</dbReference>
<dbReference type="AlphaFoldDB" id="A0A2T0Q1P4"/>
<protein>
    <recommendedName>
        <fullName evidence="1">Nudix hydrolase domain-containing protein</fullName>
    </recommendedName>
</protein>
<accession>A0A2T0Q1P4</accession>
<sequence>MPGRPTQAPSTDGFIPPDSIRDFRIGPLQVPCQIVEGDGERAIEEENVRVMVDPVEVELPLALARDREKIAAEQERLRATGRDHAWIGLRYAVDDLVISRIGPQEHPTVTLRLKYSDYYTFLATQKPGYRRLYVDGRDPRNVPNFMRSSFGLNVAIVTADGWLVVSRRSDRLGVGKGVWNSSANEGLHREKDSVDGAAPNLFRAAERGVREELGLDPHQYRLRLLAFAAVTSLSQWCALFIGRLYHLTRDEFIAQASRSIADRWEHVAFDYVSFEPEAVLHYLLRADRRDAWAPAAPVLFYLSLTYAYGAGQVGAAVTRVLSWSE</sequence>
<name>A0A2T0Q1P4_9ACTN</name>
<feature type="domain" description="Nudix hydrolase" evidence="1">
    <location>
        <begin position="145"/>
        <end position="284"/>
    </location>
</feature>
<reference evidence="2 3" key="1">
    <citation type="submission" date="2018-03" db="EMBL/GenBank/DDBJ databases">
        <title>Genomic Encyclopedia of Archaeal and Bacterial Type Strains, Phase II (KMG-II): from individual species to whole genera.</title>
        <authorList>
            <person name="Goeker M."/>
        </authorList>
    </citation>
    <scope>NUCLEOTIDE SEQUENCE [LARGE SCALE GENOMIC DNA]</scope>
    <source>
        <strain evidence="2 3">DSM 45601</strain>
    </source>
</reference>
<comment type="caution">
    <text evidence="2">The sequence shown here is derived from an EMBL/GenBank/DDBJ whole genome shotgun (WGS) entry which is preliminary data.</text>
</comment>
<proteinExistence type="predicted"/>
<evidence type="ECO:0000313" key="2">
    <source>
        <dbReference type="EMBL" id="PRX97691.1"/>
    </source>
</evidence>